<name>A0A4X1VHZ9_PIG</name>
<organism evidence="1 2">
    <name type="scientific">Sus scrofa</name>
    <name type="common">Pig</name>
    <dbReference type="NCBI Taxonomy" id="9823"/>
    <lineage>
        <taxon>Eukaryota</taxon>
        <taxon>Metazoa</taxon>
        <taxon>Chordata</taxon>
        <taxon>Craniata</taxon>
        <taxon>Vertebrata</taxon>
        <taxon>Euteleostomi</taxon>
        <taxon>Mammalia</taxon>
        <taxon>Eutheria</taxon>
        <taxon>Laurasiatheria</taxon>
        <taxon>Artiodactyla</taxon>
        <taxon>Suina</taxon>
        <taxon>Suidae</taxon>
        <taxon>Sus</taxon>
    </lineage>
</organism>
<reference evidence="1" key="2">
    <citation type="submission" date="2025-08" db="UniProtKB">
        <authorList>
            <consortium name="Ensembl"/>
        </authorList>
    </citation>
    <scope>IDENTIFICATION</scope>
</reference>
<dbReference type="CDD" id="cd22969">
    <property type="entry name" value="DD_IQCK"/>
    <property type="match status" value="1"/>
</dbReference>
<dbReference type="Ensembl" id="ENSSSCT00070049116.1">
    <property type="protein sequence ID" value="ENSSSCP00070041478.1"/>
    <property type="gene ID" value="ENSSSCG00070024573.1"/>
</dbReference>
<reference evidence="1 2" key="1">
    <citation type="submission" date="2017-08" db="EMBL/GenBank/DDBJ databases">
        <title>USMARCv1.0.</title>
        <authorList>
            <person name="Hannum G.I."/>
            <person name="Koren S."/>
            <person name="Schroeder S.G."/>
            <person name="Chin S.C."/>
            <person name="Nonneman D.J."/>
            <person name="Becker S.A."/>
            <person name="Rosen B.D."/>
            <person name="Bickhart D.M."/>
            <person name="Putnam N.H."/>
            <person name="Green R.E."/>
            <person name="Tuggle C.K."/>
            <person name="Liu H."/>
            <person name="Rohrer G.A."/>
            <person name="Warr A."/>
            <person name="Hall R."/>
            <person name="Kim K."/>
            <person name="Hume D.A."/>
            <person name="Talbot R."/>
            <person name="Chow W."/>
            <person name="Howe K."/>
            <person name="Schwartz A.S."/>
            <person name="Watson M."/>
            <person name="Archibald A.L."/>
            <person name="Phillippy A.M."/>
            <person name="Smith T.P.L."/>
        </authorList>
    </citation>
    <scope>NUCLEOTIDE SEQUENCE [LARGE SCALE GENOMIC DNA]</scope>
</reference>
<dbReference type="PANTHER" id="PTHR34927">
    <property type="entry name" value="IQ DOMAIN-CONTAINING PROTEIN K"/>
    <property type="match status" value="1"/>
</dbReference>
<dbReference type="CDD" id="cd23767">
    <property type="entry name" value="IQCD"/>
    <property type="match status" value="1"/>
</dbReference>
<dbReference type="InterPro" id="IPR043408">
    <property type="entry name" value="IQCK"/>
</dbReference>
<dbReference type="PANTHER" id="PTHR34927:SF1">
    <property type="entry name" value="IQ DOMAIN-CONTAINING PROTEIN K"/>
    <property type="match status" value="1"/>
</dbReference>
<evidence type="ECO:0008006" key="3">
    <source>
        <dbReference type="Google" id="ProtNLM"/>
    </source>
</evidence>
<evidence type="ECO:0000313" key="2">
    <source>
        <dbReference type="Proteomes" id="UP000314985"/>
    </source>
</evidence>
<sequence length="383" mass="43272">MAAPGLGGRTAQCSEGVVSAESSVTARTPVSVVSHVSLELPVSPGQVAEPPNKNLWEQICEEYEAELPPFPEGYKVKQEATVTVPPLEDMVFRGFNAEHLYSAPRLSVDSQVPCPQAPWETIDPKTCTFPKEYLETFIFPVLLPGMASLLHQAKKEKCFERKRTKFIACDFLTEWLYNQNPKRAGEPFTEFFSIPFVEEWLKYHPRSAIPLSLLLTEAAAALIIQSFWRAYLVRCDPEIQELRQWQKKLREDKYIRERVKIFWTKQENKGQWLHPQPLVCAGKARVLSQAAEGSPRVCMELSLGLGRGHVLKFCSETTAVMRYHFHGHSCHSGTRSGSSCVCTSLSLSLVLSYKTLRITHILERVFRIIDGNTSINVMGFPPM</sequence>
<protein>
    <recommendedName>
        <fullName evidence="3">IQ motif containing K</fullName>
    </recommendedName>
</protein>
<dbReference type="InterPro" id="IPR000048">
    <property type="entry name" value="IQ_motif_EF-hand-BS"/>
</dbReference>
<accession>A0A4X1VHZ9</accession>
<dbReference type="AlphaFoldDB" id="A0A4X1VHZ9"/>
<dbReference type="Proteomes" id="UP000314985">
    <property type="component" value="Chromosome 3"/>
</dbReference>
<proteinExistence type="predicted"/>
<dbReference type="Pfam" id="PF00612">
    <property type="entry name" value="IQ"/>
    <property type="match status" value="1"/>
</dbReference>
<evidence type="ECO:0000313" key="1">
    <source>
        <dbReference type="Ensembl" id="ENSSSCP00070041478.1"/>
    </source>
</evidence>